<dbReference type="EMBL" id="LN899823">
    <property type="protein sequence ID" value="CUV25586.1"/>
    <property type="molecule type" value="Genomic_DNA"/>
</dbReference>
<sequence length="2006" mass="215529">MRGLHSDSVLPAKQVSAAWLHDRGAGKGIGMRPDRDGNMREAMASMEGDHQHRRAVERAAGFERALRQIQLAAPPAETAWLQVGWHDTAMLPVLARRYGAHGRYCIEVDSSLQASRLRREHPGVEWRVPAARPRPDGHLAEPGGMGMPRERYDIVLADLRELAAPARGPMLRRLSSLLHDHGKLVVCQAQAQPQTAPGARPEDAIVARGDPRADAAHWVVLDRSDADATPGAPSAQAGPGDDTFALTDIQHAYWIGRGQALALGGVSCHVYFEWVSPDLDLQRFEQAWNRIVARHGMMRAVLTPDGRQRILGTVPHYAIETEDLRAQPPDRVAARLAQKRAGMCGQVLDAERWPLFDLRATREPAGVTRLHLDLDLLMFDVQSFHILLAELERSYRDPAAQLPAIGLSFRDYLLAGRDAAGEAAYLADKAWWQARLSEIAPPPRLPLARVASDVARPTFRRLQHRFDPQAWQRLSAFAAEAGLTGSSVLLTAFSEVLARWAGDGRFTLNLTHFNRRRVHPDVERLVGDFTSVLLLTVDCNAPLAFAQRAAATQAQLWASLSHTRFGGVEVLRELARHRAQDGGGMDAGSLMPVVFTSLLGMDLDLLVRGADLLGEPEFLYTCTPQVWLDHQVMVRKGTLEFNWIVIDDLFPEGMVDAMFEAYCRRLDHLAQDAAHWQQPMPAELPAAQRAVREAVNRTALPLPQSPLHAGFFRQAVAQPHALACATAHASETYAGLAARALAHVRTLREAGVMPGDLVACAMPKGIPALAAAIGIVAAGAVLVPLASDMPPARMQAILDGAGVKAAFIAQADFTRPACASPVAWLVSPEPEPAVYASAALQREIDAHVASPALDALAYIIYTSGSTGTPKGVAITHGAAGNTLEAVHARLGLTPDDRVFGISALGFDLAIYDVFGMLSRGGAVILPDEAGMRDAAHWLDLAHRYGVTVWNSVPALLAMLVERAASSGRGLPASLRWVMLSGDWIALDLPARLRALAPHTRLAALGGATEAAIWSNWFEVGRVDPAWRSIPYGFPLANQSYRVLDAHLRDCPDWVDGDLHIGGAGLASCYWRDPQRTAEAFITHPASAERLYRTGDRARYWPDGCIEFLGRVDSQVKLGGHRIELGEIEAALTQHDGIQAAAATVCATAGGGQQLAAFVVPRRAPASADGAARDAAWQALAAACASAAAALPAPAKVASLQGFQQETERLAPILVLRNLRQLGVDVPQGAVLERDAEMARLHIAAHYRRLFDAWLRMLAEQGWLAAEGEGRWRVLRAFPALARCERLIAESRAIVTARMDWVHDSQGLTDWIFDSAARVPSVLREAAHAAGLVFPEGDRRAAESLYQRNIVADYLGAVAGAALAPLARERKAALRVLEVGAGVGGLTAHTLPALHAADPDAEYHYTDVSRFFDDIATAKFGHYGSLRLGRYDINRGAAEQGHAPASFDAVLAANVLHNARDVTWTLRELRGLLRPGGVLILHEATQDKRLQWVTAAAVLEAAAHAGRSAPGAGQAGRADDSPLLSAQAWEQALQASGFDRSRAFPAPDSPMVFVGQQVFLAWAHTPSGTVDLADVRRHLAERLPRYMVPAHLACIAQLPLSANGKVDRKRLPHPMPHDAPAGQPGAAGEPPAPGMESTLARHWADTLHLSLDTLGRDSDFFLAGGDSLLVTRLAARLGDALACAVPIRMLFQHSRLAAQAEALDTLRRQPAQAGAGSPVFPLGPPAARTLVCVHASDGHAAAYRPLAAALAGTVQCVALQSPGLEAGQAPLRSVEAQAACYLAALRAGREAGAQAPWHVLGWSMGAYVAVEMARQLAQAGECVAQLLLIDPAPQEAMRAAARSEYDLLLSLAPEAVRRELAEQVGSADAFASLPPARRLAHWRAGLRLAAPSPADDDAALERMVAVLLANVTAMVDYRLPILDLPTVALYQASEHPAGWGDVIAPWRDVFPRGIQAETLAGTHWSIVGAEVLGPVLAQRLREGGAAAPATPAAPPREARQRHPDSAP</sequence>
<dbReference type="SUPFAM" id="SSF47336">
    <property type="entry name" value="ACP-like"/>
    <property type="match status" value="1"/>
</dbReference>
<keyword evidence="4" id="KW-0597">Phosphoprotein</keyword>
<evidence type="ECO:0000313" key="9">
    <source>
        <dbReference type="EMBL" id="CUV36728.1"/>
    </source>
</evidence>
<dbReference type="InterPro" id="IPR000873">
    <property type="entry name" value="AMP-dep_synth/lig_dom"/>
</dbReference>
<dbReference type="Gene3D" id="3.30.559.30">
    <property type="entry name" value="Nonribosomal peptide synthetase, condensation domain"/>
    <property type="match status" value="1"/>
</dbReference>
<dbReference type="InterPro" id="IPR036736">
    <property type="entry name" value="ACP-like_sf"/>
</dbReference>
<feature type="compositionally biased region" description="Basic and acidic residues" evidence="6">
    <location>
        <begin position="1995"/>
        <end position="2006"/>
    </location>
</feature>
<protein>
    <submittedName>
        <fullName evidence="8">Putative siderophore synthetase protein</fullName>
    </submittedName>
</protein>
<name>A0A0S4UTL2_RALSL</name>
<dbReference type="FunFam" id="3.30.559.30:FF:000006">
    <property type="entry name" value="Yersiniabactin polyketide/non-ribosomal peptide synthetase"/>
    <property type="match status" value="1"/>
</dbReference>
<keyword evidence="3" id="KW-0596">Phosphopantetheine</keyword>
<dbReference type="InterPro" id="IPR020845">
    <property type="entry name" value="AMP-binding_CS"/>
</dbReference>
<dbReference type="InterPro" id="IPR029063">
    <property type="entry name" value="SAM-dependent_MTases_sf"/>
</dbReference>
<dbReference type="Pfam" id="PF08242">
    <property type="entry name" value="Methyltransf_12"/>
    <property type="match status" value="1"/>
</dbReference>
<feature type="region of interest" description="Disordered" evidence="6">
    <location>
        <begin position="1606"/>
        <end position="1636"/>
    </location>
</feature>
<dbReference type="GO" id="GO:0043041">
    <property type="term" value="P:amino acid activation for nonribosomal peptide biosynthetic process"/>
    <property type="evidence" value="ECO:0007669"/>
    <property type="project" value="TreeGrafter"/>
</dbReference>
<dbReference type="Pfam" id="PF00668">
    <property type="entry name" value="Condensation"/>
    <property type="match status" value="1"/>
</dbReference>
<dbReference type="InterPro" id="IPR010071">
    <property type="entry name" value="AA_adenyl_dom"/>
</dbReference>
<accession>A0A0S4UTL2</accession>
<dbReference type="InterPro" id="IPR045851">
    <property type="entry name" value="AMP-bd_C_sf"/>
</dbReference>
<feature type="region of interest" description="Disordered" evidence="6">
    <location>
        <begin position="1981"/>
        <end position="2006"/>
    </location>
</feature>
<dbReference type="EMBL" id="LN899826">
    <property type="protein sequence ID" value="CUV42215.1"/>
    <property type="molecule type" value="Genomic_DNA"/>
</dbReference>
<dbReference type="GO" id="GO:0009403">
    <property type="term" value="P:toxin biosynthetic process"/>
    <property type="evidence" value="ECO:0007669"/>
    <property type="project" value="UniProtKB-ARBA"/>
</dbReference>
<comment type="cofactor">
    <cofactor evidence="1">
        <name>pantetheine 4'-phosphate</name>
        <dbReference type="ChEBI" id="CHEBI:47942"/>
    </cofactor>
</comment>
<evidence type="ECO:0000313" key="10">
    <source>
        <dbReference type="EMBL" id="CUV42215.1"/>
    </source>
</evidence>
<comment type="pathway">
    <text evidence="2">Siderophore biosynthesis.</text>
</comment>
<dbReference type="Pfam" id="PF00501">
    <property type="entry name" value="AMP-binding"/>
    <property type="match status" value="1"/>
</dbReference>
<dbReference type="SUPFAM" id="SSF53335">
    <property type="entry name" value="S-adenosyl-L-methionine-dependent methyltransferases"/>
    <property type="match status" value="1"/>
</dbReference>
<feature type="domain" description="Carrier" evidence="7">
    <location>
        <begin position="1629"/>
        <end position="1706"/>
    </location>
</feature>
<evidence type="ECO:0000256" key="2">
    <source>
        <dbReference type="ARBA" id="ARBA00004924"/>
    </source>
</evidence>
<dbReference type="Gene3D" id="3.30.559.10">
    <property type="entry name" value="Chloramphenicol acetyltransferase-like domain"/>
    <property type="match status" value="1"/>
</dbReference>
<dbReference type="InterPro" id="IPR013217">
    <property type="entry name" value="Methyltransf_12"/>
</dbReference>
<evidence type="ECO:0000256" key="6">
    <source>
        <dbReference type="SAM" id="MobiDB-lite"/>
    </source>
</evidence>
<evidence type="ECO:0000313" key="8">
    <source>
        <dbReference type="EMBL" id="CUV25586.1"/>
    </source>
</evidence>
<dbReference type="CDD" id="cd19535">
    <property type="entry name" value="Cyc_NRPS"/>
    <property type="match status" value="1"/>
</dbReference>
<dbReference type="GO" id="GO:0005737">
    <property type="term" value="C:cytoplasm"/>
    <property type="evidence" value="ECO:0007669"/>
    <property type="project" value="TreeGrafter"/>
</dbReference>
<dbReference type="InterPro" id="IPR009081">
    <property type="entry name" value="PP-bd_ACP"/>
</dbReference>
<evidence type="ECO:0000256" key="3">
    <source>
        <dbReference type="ARBA" id="ARBA00022450"/>
    </source>
</evidence>
<dbReference type="Pfam" id="PF00975">
    <property type="entry name" value="Thioesterase"/>
    <property type="match status" value="1"/>
</dbReference>
<dbReference type="InterPro" id="IPR023213">
    <property type="entry name" value="CAT-like_dom_sf"/>
</dbReference>
<dbReference type="InterPro" id="IPR001242">
    <property type="entry name" value="Condensation_dom"/>
</dbReference>
<reference evidence="8" key="1">
    <citation type="submission" date="2015-10" db="EMBL/GenBank/DDBJ databases">
        <authorList>
            <person name="Gilbert D.G."/>
        </authorList>
    </citation>
    <scope>NUCLEOTIDE SEQUENCE</scope>
    <source>
        <strain evidence="8">Phyl III-seqv23</strain>
    </source>
</reference>
<dbReference type="FunFam" id="3.30.559.10:FF:000023">
    <property type="entry name" value="Non-ribosomal peptide synthetase"/>
    <property type="match status" value="1"/>
</dbReference>
<dbReference type="PROSITE" id="PS00455">
    <property type="entry name" value="AMP_BINDING"/>
    <property type="match status" value="1"/>
</dbReference>
<evidence type="ECO:0000313" key="11">
    <source>
        <dbReference type="EMBL" id="CUV59420.1"/>
    </source>
</evidence>
<dbReference type="SUPFAM" id="SSF53474">
    <property type="entry name" value="alpha/beta-Hydrolases"/>
    <property type="match status" value="1"/>
</dbReference>
<dbReference type="InterPro" id="IPR006162">
    <property type="entry name" value="Ppantetheine_attach_site"/>
</dbReference>
<dbReference type="PANTHER" id="PTHR45527">
    <property type="entry name" value="NONRIBOSOMAL PEPTIDE SYNTHETASE"/>
    <property type="match status" value="1"/>
</dbReference>
<dbReference type="NCBIfam" id="TIGR01733">
    <property type="entry name" value="AA-adenyl-dom"/>
    <property type="match status" value="1"/>
</dbReference>
<dbReference type="Gene3D" id="3.40.50.12780">
    <property type="entry name" value="N-terminal domain of ligase-like"/>
    <property type="match status" value="1"/>
</dbReference>
<dbReference type="PROSITE" id="PS00012">
    <property type="entry name" value="PHOSPHOPANTETHEINE"/>
    <property type="match status" value="1"/>
</dbReference>
<dbReference type="Gene3D" id="3.40.50.1820">
    <property type="entry name" value="alpha/beta hydrolase"/>
    <property type="match status" value="1"/>
</dbReference>
<dbReference type="GO" id="GO:0031177">
    <property type="term" value="F:phosphopantetheine binding"/>
    <property type="evidence" value="ECO:0007669"/>
    <property type="project" value="TreeGrafter"/>
</dbReference>
<keyword evidence="5" id="KW-0436">Ligase</keyword>
<feature type="compositionally biased region" description="Low complexity" evidence="6">
    <location>
        <begin position="1618"/>
        <end position="1628"/>
    </location>
</feature>
<evidence type="ECO:0000259" key="7">
    <source>
        <dbReference type="PROSITE" id="PS50075"/>
    </source>
</evidence>
<evidence type="ECO:0000256" key="1">
    <source>
        <dbReference type="ARBA" id="ARBA00001957"/>
    </source>
</evidence>
<dbReference type="InterPro" id="IPR001031">
    <property type="entry name" value="Thioesterase"/>
</dbReference>
<dbReference type="Gene3D" id="1.10.1200.10">
    <property type="entry name" value="ACP-like"/>
    <property type="match status" value="1"/>
</dbReference>
<dbReference type="SUPFAM" id="SSF56801">
    <property type="entry name" value="Acetyl-CoA synthetase-like"/>
    <property type="match status" value="1"/>
</dbReference>
<dbReference type="CDD" id="cd02440">
    <property type="entry name" value="AdoMet_MTases"/>
    <property type="match status" value="1"/>
</dbReference>
<gene>
    <name evidence="11" type="ORF">RD1301_v1_430003</name>
    <name evidence="8" type="ORF">RUN1744_v1_1040005</name>
    <name evidence="9" type="ORF">TD1301_v1_2320006</name>
    <name evidence="10" type="ORF">TF3108_v1_1120006</name>
</gene>
<dbReference type="EMBL" id="LN899825">
    <property type="protein sequence ID" value="CUV36728.1"/>
    <property type="molecule type" value="Genomic_DNA"/>
</dbReference>
<dbReference type="InterPro" id="IPR057737">
    <property type="entry name" value="Condensation_MtbB-like"/>
</dbReference>
<proteinExistence type="predicted"/>
<evidence type="ECO:0000256" key="5">
    <source>
        <dbReference type="ARBA" id="ARBA00022598"/>
    </source>
</evidence>
<dbReference type="InterPro" id="IPR042099">
    <property type="entry name" value="ANL_N_sf"/>
</dbReference>
<dbReference type="SUPFAM" id="SSF52777">
    <property type="entry name" value="CoA-dependent acyltransferases"/>
    <property type="match status" value="2"/>
</dbReference>
<dbReference type="EMBL" id="LN899822">
    <property type="protein sequence ID" value="CUV59420.1"/>
    <property type="molecule type" value="Genomic_DNA"/>
</dbReference>
<dbReference type="InterPro" id="IPR029058">
    <property type="entry name" value="AB_hydrolase_fold"/>
</dbReference>
<dbReference type="Gene3D" id="3.30.300.30">
    <property type="match status" value="2"/>
</dbReference>
<dbReference type="PANTHER" id="PTHR45527:SF10">
    <property type="entry name" value="PYOCHELIN SYNTHASE PCHF"/>
    <property type="match status" value="1"/>
</dbReference>
<dbReference type="Gene3D" id="3.40.50.150">
    <property type="entry name" value="Vaccinia Virus protein VP39"/>
    <property type="match status" value="1"/>
</dbReference>
<dbReference type="GO" id="GO:0016874">
    <property type="term" value="F:ligase activity"/>
    <property type="evidence" value="ECO:0007669"/>
    <property type="project" value="UniProtKB-KW"/>
</dbReference>
<organism evidence="8">
    <name type="scientific">Ralstonia solanacearum</name>
    <name type="common">Pseudomonas solanacearum</name>
    <dbReference type="NCBI Taxonomy" id="305"/>
    <lineage>
        <taxon>Bacteria</taxon>
        <taxon>Pseudomonadati</taxon>
        <taxon>Pseudomonadota</taxon>
        <taxon>Betaproteobacteria</taxon>
        <taxon>Burkholderiales</taxon>
        <taxon>Burkholderiaceae</taxon>
        <taxon>Ralstonia</taxon>
        <taxon>Ralstonia solanacearum species complex</taxon>
    </lineage>
</organism>
<dbReference type="PROSITE" id="PS50075">
    <property type="entry name" value="CARRIER"/>
    <property type="match status" value="1"/>
</dbReference>
<dbReference type="Pfam" id="PF00550">
    <property type="entry name" value="PP-binding"/>
    <property type="match status" value="1"/>
</dbReference>
<evidence type="ECO:0000256" key="4">
    <source>
        <dbReference type="ARBA" id="ARBA00022553"/>
    </source>
</evidence>